<keyword evidence="4 11" id="KW-0378">Hydrolase</keyword>
<sequence length="274" mass="27993">MAPRIAIVDYRKGNLKSVERGIDAAGGDAFVACDPAAIAAADAVVLPGVGAFADAAATMQALGQTGVIRERIAAGVPFLGICLGMHLLFEEGVEGAPDEDDEASTHNARGLAVLPGVVGAMPKADAEGRAYKVPHVGWNSVVPPACQPAELLDAAASPGTRSRGDAGGSRTEVRFASAIPTISGTGETLADLGGPVSFASPLFEGVEPGEYFYFTHGFIAPSGPFVIGETTHSVTFPSAVRYGDAAFGVQFHPEKSSDAGARLLRNFVSIVKGA</sequence>
<evidence type="ECO:0000256" key="7">
    <source>
        <dbReference type="ARBA" id="ARBA00023239"/>
    </source>
</evidence>
<keyword evidence="6 11" id="KW-0368">Histidine biosynthesis</keyword>
<evidence type="ECO:0000259" key="12">
    <source>
        <dbReference type="Pfam" id="PF00117"/>
    </source>
</evidence>
<evidence type="ECO:0000256" key="10">
    <source>
        <dbReference type="ARBA" id="ARBA00049534"/>
    </source>
</evidence>
<evidence type="ECO:0000256" key="3">
    <source>
        <dbReference type="ARBA" id="ARBA00022605"/>
    </source>
</evidence>
<dbReference type="EMBL" id="JACOOA010000006">
    <property type="protein sequence ID" value="MBC5585218.1"/>
    <property type="molecule type" value="Genomic_DNA"/>
</dbReference>
<dbReference type="RefSeq" id="WP_186939352.1">
    <property type="nucleotide sequence ID" value="NZ_JACOOA010000006.1"/>
</dbReference>
<dbReference type="PANTHER" id="PTHR42701">
    <property type="entry name" value="IMIDAZOLE GLYCEROL PHOSPHATE SYNTHASE SUBUNIT HISH"/>
    <property type="match status" value="1"/>
</dbReference>
<keyword evidence="11" id="KW-0963">Cytoplasm</keyword>
<evidence type="ECO:0000256" key="4">
    <source>
        <dbReference type="ARBA" id="ARBA00022801"/>
    </source>
</evidence>
<evidence type="ECO:0000256" key="11">
    <source>
        <dbReference type="HAMAP-Rule" id="MF_00278"/>
    </source>
</evidence>
<dbReference type="EC" id="4.3.2.10" evidence="11"/>
<keyword evidence="7 11" id="KW-0456">Lyase</keyword>
<reference evidence="13 14" key="1">
    <citation type="submission" date="2020-08" db="EMBL/GenBank/DDBJ databases">
        <title>Genome public.</title>
        <authorList>
            <person name="Liu C."/>
            <person name="Sun Q."/>
        </authorList>
    </citation>
    <scope>NUCLEOTIDE SEQUENCE [LARGE SCALE GENOMIC DNA]</scope>
    <source>
        <strain evidence="13 14">NSJ-70</strain>
    </source>
</reference>
<keyword evidence="14" id="KW-1185">Reference proteome</keyword>
<comment type="subunit">
    <text evidence="2 11">Heterodimer of HisH and HisF.</text>
</comment>
<name>A0ABR7BUE6_9ACTN</name>
<feature type="domain" description="Glutamine amidotransferase" evidence="12">
    <location>
        <begin position="40"/>
        <end position="268"/>
    </location>
</feature>
<organism evidence="13 14">
    <name type="scientific">Eggerthella hominis</name>
    <dbReference type="NCBI Taxonomy" id="2763043"/>
    <lineage>
        <taxon>Bacteria</taxon>
        <taxon>Bacillati</taxon>
        <taxon>Actinomycetota</taxon>
        <taxon>Coriobacteriia</taxon>
        <taxon>Eggerthellales</taxon>
        <taxon>Eggerthellaceae</taxon>
        <taxon>Eggerthella</taxon>
    </lineage>
</organism>
<feature type="active site" evidence="11">
    <location>
        <position position="254"/>
    </location>
</feature>
<evidence type="ECO:0000256" key="6">
    <source>
        <dbReference type="ARBA" id="ARBA00023102"/>
    </source>
</evidence>
<comment type="caution">
    <text evidence="13">The sequence shown here is derived from an EMBL/GenBank/DDBJ whole genome shotgun (WGS) entry which is preliminary data.</text>
</comment>
<accession>A0ABR7BUE6</accession>
<dbReference type="PROSITE" id="PS51273">
    <property type="entry name" value="GATASE_TYPE_1"/>
    <property type="match status" value="1"/>
</dbReference>
<comment type="catalytic activity">
    <reaction evidence="10 11">
        <text>L-glutamine + H2O = L-glutamate + NH4(+)</text>
        <dbReference type="Rhea" id="RHEA:15889"/>
        <dbReference type="ChEBI" id="CHEBI:15377"/>
        <dbReference type="ChEBI" id="CHEBI:28938"/>
        <dbReference type="ChEBI" id="CHEBI:29985"/>
        <dbReference type="ChEBI" id="CHEBI:58359"/>
        <dbReference type="EC" id="3.5.1.2"/>
    </reaction>
</comment>
<dbReference type="HAMAP" id="MF_00278">
    <property type="entry name" value="HisH"/>
    <property type="match status" value="1"/>
</dbReference>
<dbReference type="SUPFAM" id="SSF52317">
    <property type="entry name" value="Class I glutamine amidotransferase-like"/>
    <property type="match status" value="1"/>
</dbReference>
<evidence type="ECO:0000313" key="14">
    <source>
        <dbReference type="Proteomes" id="UP000622448"/>
    </source>
</evidence>
<dbReference type="InterPro" id="IPR017926">
    <property type="entry name" value="GATASE"/>
</dbReference>
<keyword evidence="3 11" id="KW-0028">Amino-acid biosynthesis</keyword>
<proteinExistence type="inferred from homology"/>
<dbReference type="Gene3D" id="3.40.50.880">
    <property type="match status" value="1"/>
</dbReference>
<dbReference type="InterPro" id="IPR029062">
    <property type="entry name" value="Class_I_gatase-like"/>
</dbReference>
<dbReference type="Proteomes" id="UP000622448">
    <property type="component" value="Unassembled WGS sequence"/>
</dbReference>
<comment type="pathway">
    <text evidence="1 11">Amino-acid biosynthesis; L-histidine biosynthesis; L-histidine from 5-phospho-alpha-D-ribose 1-diphosphate: step 5/9.</text>
</comment>
<evidence type="ECO:0000256" key="9">
    <source>
        <dbReference type="ARBA" id="ARBA00047838"/>
    </source>
</evidence>
<evidence type="ECO:0000256" key="8">
    <source>
        <dbReference type="ARBA" id="ARBA00025299"/>
    </source>
</evidence>
<comment type="function">
    <text evidence="8 11">IGPS catalyzes the conversion of PRFAR and glutamine to IGP, AICAR and glutamate. The HisH subunit catalyzes the hydrolysis of glutamine to glutamate and ammonia as part of the synthesis of IGP and AICAR. The resulting ammonia molecule is channeled to the active site of HisF.</text>
</comment>
<dbReference type="InterPro" id="IPR010139">
    <property type="entry name" value="Imidazole-glycPsynth_HisH"/>
</dbReference>
<keyword evidence="5 11" id="KW-0315">Glutamine amidotransferase</keyword>
<evidence type="ECO:0000256" key="5">
    <source>
        <dbReference type="ARBA" id="ARBA00022962"/>
    </source>
</evidence>
<dbReference type="PANTHER" id="PTHR42701:SF1">
    <property type="entry name" value="IMIDAZOLE GLYCEROL PHOSPHATE SYNTHASE SUBUNIT HISH"/>
    <property type="match status" value="1"/>
</dbReference>
<comment type="subcellular location">
    <subcellularLocation>
        <location evidence="11">Cytoplasm</location>
    </subcellularLocation>
</comment>
<gene>
    <name evidence="11" type="primary">hisH</name>
    <name evidence="13" type="ORF">H8S61_13575</name>
</gene>
<dbReference type="EC" id="3.5.1.2" evidence="11"/>
<evidence type="ECO:0000256" key="1">
    <source>
        <dbReference type="ARBA" id="ARBA00005091"/>
    </source>
</evidence>
<comment type="catalytic activity">
    <reaction evidence="9 11">
        <text>5-[(5-phospho-1-deoxy-D-ribulos-1-ylimino)methylamino]-1-(5-phospho-beta-D-ribosyl)imidazole-4-carboxamide + L-glutamine = D-erythro-1-(imidazol-4-yl)glycerol 3-phosphate + 5-amino-1-(5-phospho-beta-D-ribosyl)imidazole-4-carboxamide + L-glutamate + H(+)</text>
        <dbReference type="Rhea" id="RHEA:24793"/>
        <dbReference type="ChEBI" id="CHEBI:15378"/>
        <dbReference type="ChEBI" id="CHEBI:29985"/>
        <dbReference type="ChEBI" id="CHEBI:58278"/>
        <dbReference type="ChEBI" id="CHEBI:58359"/>
        <dbReference type="ChEBI" id="CHEBI:58475"/>
        <dbReference type="ChEBI" id="CHEBI:58525"/>
        <dbReference type="EC" id="4.3.2.10"/>
    </reaction>
</comment>
<protein>
    <recommendedName>
        <fullName evidence="11">Imidazole glycerol phosphate synthase subunit HisH</fullName>
        <ecNumber evidence="11">4.3.2.10</ecNumber>
    </recommendedName>
    <alternativeName>
        <fullName evidence="11">IGP synthase glutaminase subunit</fullName>
        <ecNumber evidence="11">3.5.1.2</ecNumber>
    </alternativeName>
    <alternativeName>
        <fullName evidence="11">IGP synthase subunit HisH</fullName>
    </alternativeName>
    <alternativeName>
        <fullName evidence="11">ImGP synthase subunit HisH</fullName>
        <shortName evidence="11">IGPS subunit HisH</shortName>
    </alternativeName>
</protein>
<feature type="active site" evidence="11">
    <location>
        <position position="252"/>
    </location>
</feature>
<evidence type="ECO:0000313" key="13">
    <source>
        <dbReference type="EMBL" id="MBC5585218.1"/>
    </source>
</evidence>
<feature type="active site" description="Nucleophile" evidence="11">
    <location>
        <position position="82"/>
    </location>
</feature>
<evidence type="ECO:0000256" key="2">
    <source>
        <dbReference type="ARBA" id="ARBA00011152"/>
    </source>
</evidence>
<dbReference type="Pfam" id="PF00117">
    <property type="entry name" value="GATase"/>
    <property type="match status" value="1"/>
</dbReference>